<dbReference type="Proteomes" id="UP001168216">
    <property type="component" value="Unassembled WGS sequence"/>
</dbReference>
<proteinExistence type="predicted"/>
<evidence type="ECO:0000313" key="2">
    <source>
        <dbReference type="EMBL" id="MDM5141716.1"/>
    </source>
</evidence>
<dbReference type="EMBL" id="JAOPLV010000010">
    <property type="protein sequence ID" value="MDM5141716.1"/>
    <property type="molecule type" value="Genomic_DNA"/>
</dbReference>
<dbReference type="RefSeq" id="WP_290022707.1">
    <property type="nucleotide sequence ID" value="NZ_JAOPLV010000010.1"/>
</dbReference>
<evidence type="ECO:0000256" key="1">
    <source>
        <dbReference type="SAM" id="SignalP"/>
    </source>
</evidence>
<comment type="caution">
    <text evidence="2">The sequence shown here is derived from an EMBL/GenBank/DDBJ whole genome shotgun (WGS) entry which is preliminary data.</text>
</comment>
<sequence length="134" mass="14909">MKVLILSALLLSTSLTAAPLTIAERDQGNRAIIEQAYAELVKVCPTVRDGWGVDKIEASYNHGEMEPGDYFTGWRFDQYGWKEEVSFSVHDEHTETHHFYVATGNNKGVIIDGKQASLDFCGIKGNMSGHYLAK</sequence>
<keyword evidence="1" id="KW-0732">Signal</keyword>
<evidence type="ECO:0008006" key="4">
    <source>
        <dbReference type="Google" id="ProtNLM"/>
    </source>
</evidence>
<organism evidence="2 3">
    <name type="scientific">Aeromonas bestiarum</name>
    <dbReference type="NCBI Taxonomy" id="105751"/>
    <lineage>
        <taxon>Bacteria</taxon>
        <taxon>Pseudomonadati</taxon>
        <taxon>Pseudomonadota</taxon>
        <taxon>Gammaproteobacteria</taxon>
        <taxon>Aeromonadales</taxon>
        <taxon>Aeromonadaceae</taxon>
        <taxon>Aeromonas</taxon>
    </lineage>
</organism>
<feature type="signal peptide" evidence="1">
    <location>
        <begin position="1"/>
        <end position="17"/>
    </location>
</feature>
<dbReference type="AlphaFoldDB" id="A0AAW7I1Q4"/>
<feature type="chain" id="PRO_5043767833" description="DUF5619 domain-containing protein" evidence="1">
    <location>
        <begin position="18"/>
        <end position="134"/>
    </location>
</feature>
<name>A0AAW7I1Q4_9GAMM</name>
<protein>
    <recommendedName>
        <fullName evidence="4">DUF5619 domain-containing protein</fullName>
    </recommendedName>
</protein>
<accession>A0AAW7I1Q4</accession>
<reference evidence="2" key="1">
    <citation type="submission" date="2023-08" db="EMBL/GenBank/DDBJ databases">
        <title>WGS of Aeromonas isolates.</title>
        <authorList>
            <person name="Lee H."/>
        </authorList>
    </citation>
    <scope>NUCLEOTIDE SEQUENCE</scope>
    <source>
        <strain evidence="2">SL22</strain>
    </source>
</reference>
<evidence type="ECO:0000313" key="3">
    <source>
        <dbReference type="Proteomes" id="UP001168216"/>
    </source>
</evidence>
<gene>
    <name evidence="2" type="ORF">OB959_18260</name>
</gene>